<sequence length="146" mass="16657">MTTFTGVCYINDEQRKRLMERWIQDPTPSEETGAGPGGPRLHATTRAMTTFQAEKDWQRWINHVPRDCANQRLRPLRPRYQARNDHFSTECLVIITMEQKRRFCGGSGQTHASNGSGGIRTHASEETSALNQRLRPLGHATLILRN</sequence>
<protein>
    <submittedName>
        <fullName evidence="2">Uncharacterized protein</fullName>
    </submittedName>
</protein>
<feature type="region of interest" description="Disordered" evidence="1">
    <location>
        <begin position="105"/>
        <end position="125"/>
    </location>
</feature>
<comment type="caution">
    <text evidence="2">The sequence shown here is derived from an EMBL/GenBank/DDBJ whole genome shotgun (WGS) entry which is preliminary data.</text>
</comment>
<evidence type="ECO:0000313" key="3">
    <source>
        <dbReference type="Proteomes" id="UP000499080"/>
    </source>
</evidence>
<evidence type="ECO:0000256" key="1">
    <source>
        <dbReference type="SAM" id="MobiDB-lite"/>
    </source>
</evidence>
<proteinExistence type="predicted"/>
<accession>A0A4Y2K3X5</accession>
<dbReference type="OrthoDB" id="6436475at2759"/>
<dbReference type="Proteomes" id="UP000499080">
    <property type="component" value="Unassembled WGS sequence"/>
</dbReference>
<name>A0A4Y2K3X5_ARAVE</name>
<keyword evidence="3" id="KW-1185">Reference proteome</keyword>
<dbReference type="EMBL" id="BGPR01004188">
    <property type="protein sequence ID" value="GBM96897.1"/>
    <property type="molecule type" value="Genomic_DNA"/>
</dbReference>
<gene>
    <name evidence="2" type="ORF">AVEN_99091_1</name>
</gene>
<dbReference type="AlphaFoldDB" id="A0A4Y2K3X5"/>
<evidence type="ECO:0000313" key="2">
    <source>
        <dbReference type="EMBL" id="GBM96897.1"/>
    </source>
</evidence>
<organism evidence="2 3">
    <name type="scientific">Araneus ventricosus</name>
    <name type="common">Orbweaver spider</name>
    <name type="synonym">Epeira ventricosa</name>
    <dbReference type="NCBI Taxonomy" id="182803"/>
    <lineage>
        <taxon>Eukaryota</taxon>
        <taxon>Metazoa</taxon>
        <taxon>Ecdysozoa</taxon>
        <taxon>Arthropoda</taxon>
        <taxon>Chelicerata</taxon>
        <taxon>Arachnida</taxon>
        <taxon>Araneae</taxon>
        <taxon>Araneomorphae</taxon>
        <taxon>Entelegynae</taxon>
        <taxon>Araneoidea</taxon>
        <taxon>Araneidae</taxon>
        <taxon>Araneus</taxon>
    </lineage>
</organism>
<reference evidence="2 3" key="1">
    <citation type="journal article" date="2019" name="Sci. Rep.">
        <title>Orb-weaving spider Araneus ventricosus genome elucidates the spidroin gene catalogue.</title>
        <authorList>
            <person name="Kono N."/>
            <person name="Nakamura H."/>
            <person name="Ohtoshi R."/>
            <person name="Moran D.A.P."/>
            <person name="Shinohara A."/>
            <person name="Yoshida Y."/>
            <person name="Fujiwara M."/>
            <person name="Mori M."/>
            <person name="Tomita M."/>
            <person name="Arakawa K."/>
        </authorList>
    </citation>
    <scope>NUCLEOTIDE SEQUENCE [LARGE SCALE GENOMIC DNA]</scope>
</reference>